<evidence type="ECO:0000259" key="1">
    <source>
        <dbReference type="Pfam" id="PF21788"/>
    </source>
</evidence>
<gene>
    <name evidence="4" type="primary">LOC125780375</name>
</gene>
<dbReference type="InterPro" id="IPR048366">
    <property type="entry name" value="TNP-like_GBD"/>
</dbReference>
<organism evidence="3 4">
    <name type="scientific">Bactrocera dorsalis</name>
    <name type="common">Oriental fruit fly</name>
    <name type="synonym">Dacus dorsalis</name>
    <dbReference type="NCBI Taxonomy" id="27457"/>
    <lineage>
        <taxon>Eukaryota</taxon>
        <taxon>Metazoa</taxon>
        <taxon>Ecdysozoa</taxon>
        <taxon>Arthropoda</taxon>
        <taxon>Hexapoda</taxon>
        <taxon>Insecta</taxon>
        <taxon>Pterygota</taxon>
        <taxon>Neoptera</taxon>
        <taxon>Endopterygota</taxon>
        <taxon>Diptera</taxon>
        <taxon>Brachycera</taxon>
        <taxon>Muscomorpha</taxon>
        <taxon>Tephritoidea</taxon>
        <taxon>Tephritidae</taxon>
        <taxon>Bactrocera</taxon>
        <taxon>Bactrocera</taxon>
    </lineage>
</organism>
<dbReference type="InterPro" id="IPR048367">
    <property type="entry name" value="TNP-like_RNaseH_C"/>
</dbReference>
<keyword evidence="3" id="KW-1185">Reference proteome</keyword>
<sequence length="459" mass="53420">MFDYCHLIKCMRNMILKYDVETQDGLTTFKVVRKIYAIDQANVNFKMCPKLTYSHVYPTNLEKMSVSRATQIFSNSVAAAIDMSIKENLLGSDEHLKKCAKPTQLLVKRMNDLFDELDCKTLCNPNPLRRPIQRGCIEKINRLKDHIEYIKNIKTPNSQILCLDSFVLTINAMIALSGDIFEEYSNISFILLGRMNQDALENFFYKIRANLGCNNHPSAHEIQYIVARLVSMHILRRNFSQSGSNCEEDDDINLDWNIGQEDDLKENLKPSEQLALEQINVPDEQFDQNEKPAEIQVRRYYTGYAIYQKVLCRLKCDKCAILMRNTESSLEDSSEALIRSKNYKSANDLRLVNPNDRVFDISRLQMSCYKELFIANSCRVGLKSMILAQITAITNQKYPEWYSEAGDCLEHRHKFLDFLITVLLFKNAKWLAHQQEQIHKNEVRARYFNKQQKLKKLVT</sequence>
<evidence type="ECO:0000313" key="4">
    <source>
        <dbReference type="RefSeq" id="XP_049318630.1"/>
    </source>
</evidence>
<name>A0ABM3KAY5_BACDO</name>
<evidence type="ECO:0000259" key="2">
    <source>
        <dbReference type="Pfam" id="PF21789"/>
    </source>
</evidence>
<dbReference type="PANTHER" id="PTHR47577">
    <property type="entry name" value="THAP DOMAIN-CONTAINING PROTEIN 6"/>
    <property type="match status" value="1"/>
</dbReference>
<dbReference type="Pfam" id="PF21789">
    <property type="entry name" value="TNP-like_RNaseH_C"/>
    <property type="match status" value="1"/>
</dbReference>
<feature type="domain" description="Transposable element P transposase-like RNase H C-terminal" evidence="2">
    <location>
        <begin position="194"/>
        <end position="219"/>
    </location>
</feature>
<dbReference type="PANTHER" id="PTHR47577:SF2">
    <property type="entry name" value="THAP DOMAIN CONTAINING 9"/>
    <property type="match status" value="1"/>
</dbReference>
<dbReference type="GeneID" id="125780375"/>
<feature type="domain" description="Transposable element P transposase-like GTP-binding insertion" evidence="1">
    <location>
        <begin position="5"/>
        <end position="124"/>
    </location>
</feature>
<dbReference type="Proteomes" id="UP001652620">
    <property type="component" value="Chromosome 1"/>
</dbReference>
<accession>A0ABM3KAY5</accession>
<proteinExistence type="predicted"/>
<reference evidence="4" key="2">
    <citation type="submission" date="2025-08" db="UniProtKB">
        <authorList>
            <consortium name="RefSeq"/>
        </authorList>
    </citation>
    <scope>IDENTIFICATION</scope>
    <source>
        <tissue evidence="4">Adult</tissue>
    </source>
</reference>
<evidence type="ECO:0000313" key="3">
    <source>
        <dbReference type="Proteomes" id="UP001652620"/>
    </source>
</evidence>
<dbReference type="RefSeq" id="XP_049318630.1">
    <property type="nucleotide sequence ID" value="XM_049462673.1"/>
</dbReference>
<protein>
    <submittedName>
        <fullName evidence="4">Uncharacterized protein LOC125780375</fullName>
    </submittedName>
</protein>
<dbReference type="Pfam" id="PF21788">
    <property type="entry name" value="TNP-like_GBD"/>
    <property type="match status" value="1"/>
</dbReference>
<reference evidence="3" key="1">
    <citation type="submission" date="2025-05" db="UniProtKB">
        <authorList>
            <consortium name="RefSeq"/>
        </authorList>
    </citation>
    <scope>NUCLEOTIDE SEQUENCE [LARGE SCALE GENOMIC DNA]</scope>
</reference>